<evidence type="ECO:0000313" key="1">
    <source>
        <dbReference type="EMBL" id="KAK7107236.1"/>
    </source>
</evidence>
<sequence length="106" mass="12015">MSLAFKATLTEKSSIIRRTKGARGSVEGDQFRKIGRCRFRDNIVAEAGSFIPNTFRYRKPVKFFHERSARLSMLCSENETCSRVLYFLQGLESGVRAAYEKGVAVI</sequence>
<comment type="caution">
    <text evidence="1">The sequence shown here is derived from an EMBL/GenBank/DDBJ whole genome shotgun (WGS) entry which is preliminary data.</text>
</comment>
<protein>
    <submittedName>
        <fullName evidence="1">Uncharacterized protein</fullName>
    </submittedName>
</protein>
<accession>A0AAN9GGG7</accession>
<proteinExistence type="predicted"/>
<dbReference type="AlphaFoldDB" id="A0AAN9GGG7"/>
<gene>
    <name evidence="1" type="ORF">V1264_015187</name>
</gene>
<organism evidence="1 2">
    <name type="scientific">Littorina saxatilis</name>
    <dbReference type="NCBI Taxonomy" id="31220"/>
    <lineage>
        <taxon>Eukaryota</taxon>
        <taxon>Metazoa</taxon>
        <taxon>Spiralia</taxon>
        <taxon>Lophotrochozoa</taxon>
        <taxon>Mollusca</taxon>
        <taxon>Gastropoda</taxon>
        <taxon>Caenogastropoda</taxon>
        <taxon>Littorinimorpha</taxon>
        <taxon>Littorinoidea</taxon>
        <taxon>Littorinidae</taxon>
        <taxon>Littorina</taxon>
    </lineage>
</organism>
<reference evidence="1 2" key="1">
    <citation type="submission" date="2024-02" db="EMBL/GenBank/DDBJ databases">
        <title>Chromosome-scale genome assembly of the rough periwinkle Littorina saxatilis.</title>
        <authorList>
            <person name="De Jode A."/>
            <person name="Faria R."/>
            <person name="Formenti G."/>
            <person name="Sims Y."/>
            <person name="Smith T.P."/>
            <person name="Tracey A."/>
            <person name="Wood J.M.D."/>
            <person name="Zagrodzka Z.B."/>
            <person name="Johannesson K."/>
            <person name="Butlin R.K."/>
            <person name="Leder E.H."/>
        </authorList>
    </citation>
    <scope>NUCLEOTIDE SEQUENCE [LARGE SCALE GENOMIC DNA]</scope>
    <source>
        <strain evidence="1">Snail1</strain>
        <tissue evidence="1">Muscle</tissue>
    </source>
</reference>
<name>A0AAN9GGG7_9CAEN</name>
<keyword evidence="2" id="KW-1185">Reference proteome</keyword>
<dbReference type="EMBL" id="JBAMIC010000004">
    <property type="protein sequence ID" value="KAK7107236.1"/>
    <property type="molecule type" value="Genomic_DNA"/>
</dbReference>
<dbReference type="Proteomes" id="UP001374579">
    <property type="component" value="Unassembled WGS sequence"/>
</dbReference>
<evidence type="ECO:0000313" key="2">
    <source>
        <dbReference type="Proteomes" id="UP001374579"/>
    </source>
</evidence>